<feature type="domain" description="FAD dependent oxidoreductase" evidence="11">
    <location>
        <begin position="256"/>
        <end position="623"/>
    </location>
</feature>
<keyword evidence="6 10" id="KW-0819">tRNA processing</keyword>
<comment type="catalytic activity">
    <reaction evidence="10">
        <text>5-aminomethyl-2-thiouridine(34) in tRNA + S-adenosyl-L-methionine = 5-methylaminomethyl-2-thiouridine(34) in tRNA + S-adenosyl-L-homocysteine + H(+)</text>
        <dbReference type="Rhea" id="RHEA:19569"/>
        <dbReference type="Rhea" id="RHEA-COMP:10195"/>
        <dbReference type="Rhea" id="RHEA-COMP:10197"/>
        <dbReference type="ChEBI" id="CHEBI:15378"/>
        <dbReference type="ChEBI" id="CHEBI:57856"/>
        <dbReference type="ChEBI" id="CHEBI:59789"/>
        <dbReference type="ChEBI" id="CHEBI:74454"/>
        <dbReference type="ChEBI" id="CHEBI:74455"/>
        <dbReference type="EC" id="2.1.1.61"/>
    </reaction>
</comment>
<dbReference type="EC" id="1.5.-.-" evidence="10"/>
<protein>
    <recommendedName>
        <fullName evidence="10">tRNA 5-methylaminomethyl-2-thiouridine biosynthesis bifunctional protein MnmC</fullName>
        <shortName evidence="10">tRNA mnm(5)s(2)U biosynthesis bifunctional protein</shortName>
    </recommendedName>
    <domain>
        <recommendedName>
            <fullName evidence="10">tRNA (mnm(5)s(2)U34)-methyltransferase</fullName>
            <ecNumber evidence="10">2.1.1.61</ecNumber>
        </recommendedName>
    </domain>
    <domain>
        <recommendedName>
            <fullName evidence="10">FAD-dependent cmnm(5)s(2)U34 oxidoreductase</fullName>
            <ecNumber evidence="10">1.5.-.-</ecNumber>
        </recommendedName>
    </domain>
</protein>
<dbReference type="Pfam" id="PF01266">
    <property type="entry name" value="DAO"/>
    <property type="match status" value="1"/>
</dbReference>
<keyword evidence="1 10" id="KW-0963">Cytoplasm</keyword>
<dbReference type="Pfam" id="PF05430">
    <property type="entry name" value="Methyltransf_30"/>
    <property type="match status" value="1"/>
</dbReference>
<keyword evidence="9 10" id="KW-0511">Multifunctional enzyme</keyword>
<keyword evidence="3 10" id="KW-0285">Flavoprotein</keyword>
<gene>
    <name evidence="10" type="primary">mnmC</name>
    <name evidence="13" type="ORF">DWG20_10420</name>
</gene>
<dbReference type="PANTHER" id="PTHR13847">
    <property type="entry name" value="SARCOSINE DEHYDROGENASE-RELATED"/>
    <property type="match status" value="1"/>
</dbReference>
<keyword evidence="7 10" id="KW-0274">FAD</keyword>
<dbReference type="Gene3D" id="3.50.50.60">
    <property type="entry name" value="FAD/NAD(P)-binding domain"/>
    <property type="match status" value="1"/>
</dbReference>
<evidence type="ECO:0000313" key="13">
    <source>
        <dbReference type="EMBL" id="AXK39819.1"/>
    </source>
</evidence>
<evidence type="ECO:0000259" key="11">
    <source>
        <dbReference type="Pfam" id="PF01266"/>
    </source>
</evidence>
<dbReference type="NCBIfam" id="TIGR03197">
    <property type="entry name" value="MnmC_Cterm"/>
    <property type="match status" value="1"/>
</dbReference>
<accession>A0A345Y7B7</accession>
<keyword evidence="2 10" id="KW-0489">Methyltransferase</keyword>
<evidence type="ECO:0000256" key="3">
    <source>
        <dbReference type="ARBA" id="ARBA00022630"/>
    </source>
</evidence>
<comment type="subcellular location">
    <subcellularLocation>
        <location evidence="10">Cytoplasm</location>
    </subcellularLocation>
</comment>
<dbReference type="NCBIfam" id="NF033855">
    <property type="entry name" value="tRNA_MNMC2"/>
    <property type="match status" value="1"/>
</dbReference>
<evidence type="ECO:0000313" key="14">
    <source>
        <dbReference type="Proteomes" id="UP000254537"/>
    </source>
</evidence>
<dbReference type="GO" id="GO:0032259">
    <property type="term" value="P:methylation"/>
    <property type="evidence" value="ECO:0007669"/>
    <property type="project" value="UniProtKB-KW"/>
</dbReference>
<dbReference type="GO" id="GO:0016645">
    <property type="term" value="F:oxidoreductase activity, acting on the CH-NH group of donors"/>
    <property type="evidence" value="ECO:0007669"/>
    <property type="project" value="InterPro"/>
</dbReference>
<dbReference type="AlphaFoldDB" id="A0A345Y7B7"/>
<comment type="function">
    <text evidence="10">Catalyzes the last two steps in the biosynthesis of 5-methylaminomethyl-2-thiouridine (mnm(5)s(2)U) at the wobble position (U34) in tRNA. Catalyzes the FAD-dependent demodification of cmnm(5)s(2)U34 to nm(5)s(2)U34, followed by the transfer of a methyl group from S-adenosyl-L-methionine to nm(5)s(2)U34, to form mnm(5)s(2)U34.</text>
</comment>
<dbReference type="InterPro" id="IPR017610">
    <property type="entry name" value="tRNA_S-uridine_synth_MnmC_C"/>
</dbReference>
<dbReference type="Proteomes" id="UP000254537">
    <property type="component" value="Chromosome"/>
</dbReference>
<evidence type="ECO:0000256" key="6">
    <source>
        <dbReference type="ARBA" id="ARBA00022694"/>
    </source>
</evidence>
<dbReference type="GO" id="GO:0050660">
    <property type="term" value="F:flavin adenine dinucleotide binding"/>
    <property type="evidence" value="ECO:0007669"/>
    <property type="project" value="UniProtKB-UniRule"/>
</dbReference>
<name>A0A345Y7B7_9NEIS</name>
<reference evidence="13 14" key="1">
    <citation type="submission" date="2018-07" db="EMBL/GenBank/DDBJ databases">
        <title>Crenobacter cavernae sp. nov., isolated from a karst cave.</title>
        <authorList>
            <person name="Zhu H."/>
        </authorList>
    </citation>
    <scope>NUCLEOTIDE SEQUENCE [LARGE SCALE GENOMIC DNA]</scope>
    <source>
        <strain evidence="13 14">K1W11S-77</strain>
    </source>
</reference>
<dbReference type="InterPro" id="IPR006076">
    <property type="entry name" value="FAD-dep_OxRdtase"/>
</dbReference>
<dbReference type="InterPro" id="IPR029063">
    <property type="entry name" value="SAM-dependent_MTases_sf"/>
</dbReference>
<dbReference type="InterPro" id="IPR036188">
    <property type="entry name" value="FAD/NAD-bd_sf"/>
</dbReference>
<evidence type="ECO:0000256" key="2">
    <source>
        <dbReference type="ARBA" id="ARBA00022603"/>
    </source>
</evidence>
<evidence type="ECO:0000256" key="7">
    <source>
        <dbReference type="ARBA" id="ARBA00022827"/>
    </source>
</evidence>
<evidence type="ECO:0000256" key="10">
    <source>
        <dbReference type="HAMAP-Rule" id="MF_01102"/>
    </source>
</evidence>
<feature type="domain" description="MnmC-like methyltransferase" evidence="12">
    <location>
        <begin position="109"/>
        <end position="230"/>
    </location>
</feature>
<evidence type="ECO:0000256" key="8">
    <source>
        <dbReference type="ARBA" id="ARBA00023002"/>
    </source>
</evidence>
<evidence type="ECO:0000259" key="12">
    <source>
        <dbReference type="Pfam" id="PF05430"/>
    </source>
</evidence>
<dbReference type="InterPro" id="IPR047785">
    <property type="entry name" value="tRNA_MNMC2"/>
</dbReference>
<evidence type="ECO:0000256" key="4">
    <source>
        <dbReference type="ARBA" id="ARBA00022679"/>
    </source>
</evidence>
<comment type="similarity">
    <text evidence="10">In the C-terminal section; belongs to the DAO family.</text>
</comment>
<dbReference type="NCBIfam" id="NF002481">
    <property type="entry name" value="PRK01747.1-2"/>
    <property type="match status" value="1"/>
</dbReference>
<dbReference type="InterPro" id="IPR023032">
    <property type="entry name" value="tRNA_MAMT_biosynth_bifunc_MnmC"/>
</dbReference>
<dbReference type="InterPro" id="IPR008471">
    <property type="entry name" value="MnmC-like_methylTransf"/>
</dbReference>
<dbReference type="GO" id="GO:0004808">
    <property type="term" value="F:tRNA (5-methylaminomethyl-2-thiouridylate)(34)-methyltransferase activity"/>
    <property type="evidence" value="ECO:0007669"/>
    <property type="project" value="UniProtKB-EC"/>
</dbReference>
<dbReference type="EC" id="2.1.1.61" evidence="10"/>
<dbReference type="HAMAP" id="MF_01102">
    <property type="entry name" value="MnmC"/>
    <property type="match status" value="1"/>
</dbReference>
<evidence type="ECO:0000256" key="9">
    <source>
        <dbReference type="ARBA" id="ARBA00023268"/>
    </source>
</evidence>
<organism evidence="13 14">
    <name type="scientific">Crenobacter cavernae</name>
    <dbReference type="NCBI Taxonomy" id="2290923"/>
    <lineage>
        <taxon>Bacteria</taxon>
        <taxon>Pseudomonadati</taxon>
        <taxon>Pseudomonadota</taxon>
        <taxon>Betaproteobacteria</taxon>
        <taxon>Neisseriales</taxon>
        <taxon>Neisseriaceae</taxon>
        <taxon>Crenobacter</taxon>
    </lineage>
</organism>
<dbReference type="RefSeq" id="WP_115433749.1">
    <property type="nucleotide sequence ID" value="NZ_CP031337.1"/>
</dbReference>
<evidence type="ECO:0000256" key="1">
    <source>
        <dbReference type="ARBA" id="ARBA00022490"/>
    </source>
</evidence>
<keyword evidence="5 10" id="KW-0949">S-adenosyl-L-methionine</keyword>
<proteinExistence type="inferred from homology"/>
<sequence length="662" mass="71253">MSPTATLAWQDGQPYSEAFGDVYFARASGLAETRHVFLDHNRLPGRFAALAEGEVFTIGETGFGTGLNFLAAWQCFAEYAPEGARLAFASVEKYPLARDDLIRALALWPELAELSEQLINQYRSLPAGFHRFVFDKGRVTLTLMVGDALERYPELDGQVDAWFLDGFAPSRNPEMWRPELFALMAEKSAPGATFSTFTSASFVCRGLADAGFAVEKVPGYRHKREMSRGVLTTPSESAWRAPWYGRPASNFKDKTVVVVGGGIAGASTAASLAARGWRVTLLERHDALAREGSGNPQGVLYAKLSPHFTPLTWLLLAGMGYSRRVLDRYLADASDCWQPCGVLQLAFDDAETKRLKGLAEAGFPQDFLRFVTAAEAGDIAGVPLEQDGLFFSEAGWLNPSALVAALANHPDITVRTASGVLELDHDEANGLWTARGSDGTLAVGEAVVLCQAADTVRFAATAHLPLKAIRGQVSELPESEKAPLKTVLCGEGYIAPARRGRHTLGASFNFERRDTELSADEHAGNLAMLAKLSPVLFEGLDAGSANVEKLAGRVALRATTPDYLPLVGPVADATRLAEVYSPLANDATQKLTDPAPWLPGLYVNAGHGARGMVTAPLAGEMIAGYLENEPMPVSRALVDALSPNRFAIRALMRGKKAGKTRD</sequence>
<dbReference type="GO" id="GO:0005737">
    <property type="term" value="C:cytoplasm"/>
    <property type="evidence" value="ECO:0007669"/>
    <property type="project" value="UniProtKB-SubCell"/>
</dbReference>
<feature type="region of interest" description="tRNA (mnm(5)s(2)U34)-methyltransferase" evidence="10">
    <location>
        <begin position="1"/>
        <end position="232"/>
    </location>
</feature>
<dbReference type="PANTHER" id="PTHR13847:SF283">
    <property type="entry name" value="TRNA 5-METHYLAMINOMETHYL-2-THIOURIDINE BIOSYNTHESIS BIFUNCTIONAL PROTEIN MNMC"/>
    <property type="match status" value="1"/>
</dbReference>
<comment type="similarity">
    <text evidence="10">In the N-terminal section; belongs to the methyltransferase superfamily. tRNA (mnm(5)s(2)U34)-methyltransferase family.</text>
</comment>
<dbReference type="KEGG" id="ccah:DWG20_10420"/>
<dbReference type="EMBL" id="CP031337">
    <property type="protein sequence ID" value="AXK39819.1"/>
    <property type="molecule type" value="Genomic_DNA"/>
</dbReference>
<dbReference type="GO" id="GO:0002098">
    <property type="term" value="P:tRNA wobble uridine modification"/>
    <property type="evidence" value="ECO:0007669"/>
    <property type="project" value="TreeGrafter"/>
</dbReference>
<comment type="cofactor">
    <cofactor evidence="10">
        <name>FAD</name>
        <dbReference type="ChEBI" id="CHEBI:57692"/>
    </cofactor>
</comment>
<feature type="region of interest" description="FAD-dependent cmnm(5)s(2)U34 oxidoreductase" evidence="10">
    <location>
        <begin position="259"/>
        <end position="662"/>
    </location>
</feature>
<dbReference type="SUPFAM" id="SSF51905">
    <property type="entry name" value="FAD/NAD(P)-binding domain"/>
    <property type="match status" value="1"/>
</dbReference>
<keyword evidence="8 10" id="KW-0560">Oxidoreductase</keyword>
<evidence type="ECO:0000256" key="5">
    <source>
        <dbReference type="ARBA" id="ARBA00022691"/>
    </source>
</evidence>
<dbReference type="Gene3D" id="3.30.9.10">
    <property type="entry name" value="D-Amino Acid Oxidase, subunit A, domain 2"/>
    <property type="match status" value="1"/>
</dbReference>
<keyword evidence="4 10" id="KW-0808">Transferase</keyword>
<dbReference type="OrthoDB" id="9786494at2"/>
<dbReference type="Gene3D" id="3.40.50.150">
    <property type="entry name" value="Vaccinia Virus protein VP39"/>
    <property type="match status" value="1"/>
</dbReference>